<evidence type="ECO:0000313" key="4">
    <source>
        <dbReference type="EMBL" id="KIL56668.1"/>
    </source>
</evidence>
<dbReference type="PANTHER" id="PTHR48471">
    <property type="entry name" value="DDE TNP4 DOMAIN-CONTAINING PROTEIN"/>
    <property type="match status" value="1"/>
</dbReference>
<evidence type="ECO:0000256" key="2">
    <source>
        <dbReference type="ARBA" id="ARBA00022723"/>
    </source>
</evidence>
<evidence type="ECO:0000259" key="3">
    <source>
        <dbReference type="Pfam" id="PF13359"/>
    </source>
</evidence>
<name>A0A0C2WKG9_AMAMK</name>
<dbReference type="OrthoDB" id="78198at2759"/>
<feature type="domain" description="DDE Tnp4" evidence="3">
    <location>
        <begin position="192"/>
        <end position="356"/>
    </location>
</feature>
<reference evidence="4 5" key="1">
    <citation type="submission" date="2014-04" db="EMBL/GenBank/DDBJ databases">
        <title>Evolutionary Origins and Diversification of the Mycorrhizal Mutualists.</title>
        <authorList>
            <consortium name="DOE Joint Genome Institute"/>
            <consortium name="Mycorrhizal Genomics Consortium"/>
            <person name="Kohler A."/>
            <person name="Kuo A."/>
            <person name="Nagy L.G."/>
            <person name="Floudas D."/>
            <person name="Copeland A."/>
            <person name="Barry K.W."/>
            <person name="Cichocki N."/>
            <person name="Veneault-Fourrey C."/>
            <person name="LaButti K."/>
            <person name="Lindquist E.A."/>
            <person name="Lipzen A."/>
            <person name="Lundell T."/>
            <person name="Morin E."/>
            <person name="Murat C."/>
            <person name="Riley R."/>
            <person name="Ohm R."/>
            <person name="Sun H."/>
            <person name="Tunlid A."/>
            <person name="Henrissat B."/>
            <person name="Grigoriev I.V."/>
            <person name="Hibbett D.S."/>
            <person name="Martin F."/>
        </authorList>
    </citation>
    <scope>NUCLEOTIDE SEQUENCE [LARGE SCALE GENOMIC DNA]</scope>
    <source>
        <strain evidence="4 5">Koide BX008</strain>
    </source>
</reference>
<dbReference type="EMBL" id="KN818408">
    <property type="protein sequence ID" value="KIL56668.1"/>
    <property type="molecule type" value="Genomic_DNA"/>
</dbReference>
<keyword evidence="5" id="KW-1185">Reference proteome</keyword>
<evidence type="ECO:0000313" key="5">
    <source>
        <dbReference type="Proteomes" id="UP000054549"/>
    </source>
</evidence>
<dbReference type="AlphaFoldDB" id="A0A0C2WKG9"/>
<dbReference type="InterPro" id="IPR027806">
    <property type="entry name" value="HARBI1_dom"/>
</dbReference>
<dbReference type="HOGENOM" id="CLU_048932_1_2_1"/>
<keyword evidence="2" id="KW-0479">Metal-binding</keyword>
<accession>A0A0C2WKG9</accession>
<organism evidence="4 5">
    <name type="scientific">Amanita muscaria (strain Koide BX008)</name>
    <dbReference type="NCBI Taxonomy" id="946122"/>
    <lineage>
        <taxon>Eukaryota</taxon>
        <taxon>Fungi</taxon>
        <taxon>Dikarya</taxon>
        <taxon>Basidiomycota</taxon>
        <taxon>Agaricomycotina</taxon>
        <taxon>Agaricomycetes</taxon>
        <taxon>Agaricomycetidae</taxon>
        <taxon>Agaricales</taxon>
        <taxon>Pluteineae</taxon>
        <taxon>Amanitaceae</taxon>
        <taxon>Amanita</taxon>
    </lineage>
</organism>
<evidence type="ECO:0000256" key="1">
    <source>
        <dbReference type="ARBA" id="ARBA00001968"/>
    </source>
</evidence>
<dbReference type="PANTHER" id="PTHR48471:SF1">
    <property type="entry name" value="DDE TNP4 DOMAIN-CONTAINING PROTEIN"/>
    <property type="match status" value="1"/>
</dbReference>
<sequence length="411" mass="47494">MFTTALLGAAFLCYGAEESRRLHAERRAEHRLYLTRPEIMRNPRENTPWQVLYHSQSDRAFIITMGLDVPSFDLILEAGFQRRWDSLPIPRRDVNSCAKPRIFRRSLDAAGGLGLVLHFLNSTMLETSLVQIFALVPSTVSRYISFSLSILLLTLREMHHARIRWLEGDEFEQRCDLVCKRHPVLTGAFGIMDGLNLPVQTSSDQHIENATFNGWLHDHFVKCVIAFCSQGEIIGCRLNCPGSWHDSRVAFPIYEKLRTSTPEGYYLVTDTAFPRGTQQTAGHIKAPMKDGTRLPLNPRLHSEAMIFDRQLLSFRQAAEWGMGALQGSFGRLRVPLPINYEDHRGDLLENCMRLFNLRTRLVGYNQIRSVYLPIWKEGEYDRVWNSFEDMLFKDQRKSDRVSRFHLAIEYE</sequence>
<dbReference type="GO" id="GO:0046872">
    <property type="term" value="F:metal ion binding"/>
    <property type="evidence" value="ECO:0007669"/>
    <property type="project" value="UniProtKB-KW"/>
</dbReference>
<dbReference type="InParanoid" id="A0A0C2WKG9"/>
<proteinExistence type="predicted"/>
<protein>
    <recommendedName>
        <fullName evidence="3">DDE Tnp4 domain-containing protein</fullName>
    </recommendedName>
</protein>
<dbReference type="Proteomes" id="UP000054549">
    <property type="component" value="Unassembled WGS sequence"/>
</dbReference>
<dbReference type="Pfam" id="PF13359">
    <property type="entry name" value="DDE_Tnp_4"/>
    <property type="match status" value="1"/>
</dbReference>
<comment type="cofactor">
    <cofactor evidence="1">
        <name>a divalent metal cation</name>
        <dbReference type="ChEBI" id="CHEBI:60240"/>
    </cofactor>
</comment>
<gene>
    <name evidence="4" type="ORF">M378DRAFT_89013</name>
</gene>